<dbReference type="GeneID" id="8300673"/>
<dbReference type="AlphaFoldDB" id="C5MHI5"/>
<proteinExistence type="predicted"/>
<dbReference type="EMBL" id="GG692402">
    <property type="protein sequence ID" value="EER31087.1"/>
    <property type="molecule type" value="Genomic_DNA"/>
</dbReference>
<evidence type="ECO:0000313" key="1">
    <source>
        <dbReference type="EMBL" id="EER31087.1"/>
    </source>
</evidence>
<evidence type="ECO:0000313" key="2">
    <source>
        <dbReference type="Proteomes" id="UP000002037"/>
    </source>
</evidence>
<dbReference type="RefSeq" id="XP_002551241.1">
    <property type="nucleotide sequence ID" value="XM_002551195.1"/>
</dbReference>
<dbReference type="InterPro" id="IPR025638">
    <property type="entry name" value="DUF4336"/>
</dbReference>
<dbReference type="Proteomes" id="UP000002037">
    <property type="component" value="Unassembled WGS sequence"/>
</dbReference>
<name>C5MHI5_CANTT</name>
<dbReference type="VEuPathDB" id="FungiDB:CTRG_05539"/>
<evidence type="ECO:0008006" key="3">
    <source>
        <dbReference type="Google" id="ProtNLM"/>
    </source>
</evidence>
<keyword evidence="2" id="KW-1185">Reference proteome</keyword>
<dbReference type="eggNOG" id="ENOG502S1EZ">
    <property type="taxonomic scope" value="Eukaryota"/>
</dbReference>
<reference evidence="1 2" key="1">
    <citation type="journal article" date="2009" name="Nature">
        <title>Evolution of pathogenicity and sexual reproduction in eight Candida genomes.</title>
        <authorList>
            <person name="Butler G."/>
            <person name="Rasmussen M.D."/>
            <person name="Lin M.F."/>
            <person name="Santos M.A."/>
            <person name="Sakthikumar S."/>
            <person name="Munro C.A."/>
            <person name="Rheinbay E."/>
            <person name="Grabherr M."/>
            <person name="Forche A."/>
            <person name="Reedy J.L."/>
            <person name="Agrafioti I."/>
            <person name="Arnaud M.B."/>
            <person name="Bates S."/>
            <person name="Brown A.J."/>
            <person name="Brunke S."/>
            <person name="Costanzo M.C."/>
            <person name="Fitzpatrick D.A."/>
            <person name="de Groot P.W."/>
            <person name="Harris D."/>
            <person name="Hoyer L.L."/>
            <person name="Hube B."/>
            <person name="Klis F.M."/>
            <person name="Kodira C."/>
            <person name="Lennard N."/>
            <person name="Logue M.E."/>
            <person name="Martin R."/>
            <person name="Neiman A.M."/>
            <person name="Nikolaou E."/>
            <person name="Quail M.A."/>
            <person name="Quinn J."/>
            <person name="Santos M.C."/>
            <person name="Schmitzberger F.F."/>
            <person name="Sherlock G."/>
            <person name="Shah P."/>
            <person name="Silverstein K.A."/>
            <person name="Skrzypek M.S."/>
            <person name="Soll D."/>
            <person name="Staggs R."/>
            <person name="Stansfield I."/>
            <person name="Stumpf M.P."/>
            <person name="Sudbery P.E."/>
            <person name="Srikantha T."/>
            <person name="Zeng Q."/>
            <person name="Berman J."/>
            <person name="Berriman M."/>
            <person name="Heitman J."/>
            <person name="Gow N.A."/>
            <person name="Lorenz M.C."/>
            <person name="Birren B.W."/>
            <person name="Kellis M."/>
            <person name="Cuomo C.A."/>
        </authorList>
    </citation>
    <scope>NUCLEOTIDE SEQUENCE [LARGE SCALE GENOMIC DNA]</scope>
    <source>
        <strain evidence="2">ATCC MYA-3404 / T1</strain>
    </source>
</reference>
<dbReference type="PANTHER" id="PTHR33835">
    <property type="entry name" value="YALI0C07656P"/>
    <property type="match status" value="1"/>
</dbReference>
<dbReference type="InterPro" id="IPR036866">
    <property type="entry name" value="RibonucZ/Hydroxyglut_hydro"/>
</dbReference>
<accession>C5MHI5</accession>
<dbReference type="PANTHER" id="PTHR33835:SF1">
    <property type="entry name" value="METALLO-BETA-LACTAMASE DOMAIN-CONTAINING PROTEIN"/>
    <property type="match status" value="1"/>
</dbReference>
<dbReference type="SUPFAM" id="SSF56281">
    <property type="entry name" value="Metallo-hydrolase/oxidoreductase"/>
    <property type="match status" value="1"/>
</dbReference>
<sequence>MKASIRKLNDNTVTVSIPYKIMRCFNLGARMSLINFNNNVVLYSPIPYDEDVFNQALMLLFNKDTVPEYELKYLIASNDEHNLYSHEYKEKFGCKVIAGENCKLKNNCKIDYPLTARIEDQIIKGSMWQDELNIPDPFMKNLELIYMGKHMVHDVLLLDNTSKTMFVGDLFMNLGVPGTTTGKVTLEQYSPETGFPKGYNPHGWGSFITRYCQPDSCVCRYLANYMAGTKTEQGKNVIKSIDNNWDFQTLVMNHGNVVEKDAQASWKKLFTGYV</sequence>
<organism evidence="1 2">
    <name type="scientific">Candida tropicalis (strain ATCC MYA-3404 / T1)</name>
    <name type="common">Yeast</name>
    <dbReference type="NCBI Taxonomy" id="294747"/>
    <lineage>
        <taxon>Eukaryota</taxon>
        <taxon>Fungi</taxon>
        <taxon>Dikarya</taxon>
        <taxon>Ascomycota</taxon>
        <taxon>Saccharomycotina</taxon>
        <taxon>Pichiomycetes</taxon>
        <taxon>Debaryomycetaceae</taxon>
        <taxon>Candida/Lodderomyces clade</taxon>
        <taxon>Candida</taxon>
    </lineage>
</organism>
<protein>
    <recommendedName>
        <fullName evidence="3">Metallo-beta-lactamase domain-containing protein</fullName>
    </recommendedName>
</protein>
<dbReference type="OrthoDB" id="421671at2759"/>
<dbReference type="HOGENOM" id="CLU_056292_1_0_1"/>
<gene>
    <name evidence="1" type="ORF">CTRG_05539</name>
</gene>
<dbReference type="KEGG" id="ctp:CTRG_05539"/>